<reference evidence="1 2" key="1">
    <citation type="submission" date="2009-10" db="EMBL/GenBank/DDBJ databases">
        <authorList>
            <person name="Weinstock G."/>
            <person name="Sodergren E."/>
            <person name="Clifton S."/>
            <person name="Fulton L."/>
            <person name="Fulton B."/>
            <person name="Courtney L."/>
            <person name="Fronick C."/>
            <person name="Harrison M."/>
            <person name="Strong C."/>
            <person name="Farmer C."/>
            <person name="Delahaunty K."/>
            <person name="Markovic C."/>
            <person name="Hall O."/>
            <person name="Minx P."/>
            <person name="Tomlinson C."/>
            <person name="Mitreva M."/>
            <person name="Nelson J."/>
            <person name="Hou S."/>
            <person name="Wollam A."/>
            <person name="Pepin K.H."/>
            <person name="Johnson M."/>
            <person name="Bhonagiri V."/>
            <person name="Nash W.E."/>
            <person name="Warren W."/>
            <person name="Chinwalla A."/>
            <person name="Mardis E.R."/>
            <person name="Wilson R.K."/>
        </authorList>
    </citation>
    <scope>NUCLEOTIDE SEQUENCE [LARGE SCALE GENOMIC DNA]</scope>
    <source>
        <strain evidence="2">ATCC 25996 / DSM 4631 / NCTC 10774 / M26</strain>
    </source>
</reference>
<dbReference type="EMBL" id="ACDX02000001">
    <property type="protein sequence ID" value="EFC89737.1"/>
    <property type="molecule type" value="Genomic_DNA"/>
</dbReference>
<dbReference type="AlphaFoldDB" id="D2ZSF4"/>
<dbReference type="Proteomes" id="UP000003344">
    <property type="component" value="Unassembled WGS sequence"/>
</dbReference>
<comment type="caution">
    <text evidence="1">The sequence shown here is derived from an EMBL/GenBank/DDBJ whole genome shotgun (WGS) entry which is preliminary data.</text>
</comment>
<name>D2ZSF4_NEIM2</name>
<evidence type="ECO:0000313" key="1">
    <source>
        <dbReference type="EMBL" id="EFC89737.1"/>
    </source>
</evidence>
<proteinExistence type="predicted"/>
<sequence length="55" mass="6377">MAIPMPSFPHRRESRVLKPYQPLNIPKNKGLDSRLRGNDGIEASYFPSSYLFKQK</sequence>
<organism evidence="1 2">
    <name type="scientific">Neisseria mucosa (strain ATCC 25996 / DSM 4631 / NCTC 10774 / M26)</name>
    <dbReference type="NCBI Taxonomy" id="546266"/>
    <lineage>
        <taxon>Bacteria</taxon>
        <taxon>Pseudomonadati</taxon>
        <taxon>Pseudomonadota</taxon>
        <taxon>Betaproteobacteria</taxon>
        <taxon>Neisseriales</taxon>
        <taxon>Neisseriaceae</taxon>
        <taxon>Neisseria</taxon>
    </lineage>
</organism>
<accession>D2ZSF4</accession>
<protein>
    <submittedName>
        <fullName evidence="1">Uncharacterized protein</fullName>
    </submittedName>
</protein>
<evidence type="ECO:0000313" key="2">
    <source>
        <dbReference type="Proteomes" id="UP000003344"/>
    </source>
</evidence>
<dbReference type="STRING" id="546266.NEIMUCOT_03536"/>
<gene>
    <name evidence="1" type="ORF">NEIMUCOT_03536</name>
</gene>